<feature type="region of interest" description="Disordered" evidence="1">
    <location>
        <begin position="405"/>
        <end position="435"/>
    </location>
</feature>
<evidence type="ECO:0000256" key="1">
    <source>
        <dbReference type="SAM" id="MobiDB-lite"/>
    </source>
</evidence>
<feature type="compositionally biased region" description="Polar residues" evidence="1">
    <location>
        <begin position="367"/>
        <end position="377"/>
    </location>
</feature>
<feature type="region of interest" description="Disordered" evidence="1">
    <location>
        <begin position="480"/>
        <end position="505"/>
    </location>
</feature>
<feature type="compositionally biased region" description="Low complexity" evidence="1">
    <location>
        <begin position="320"/>
        <end position="343"/>
    </location>
</feature>
<evidence type="ECO:0000313" key="3">
    <source>
        <dbReference type="Proteomes" id="UP000235392"/>
    </source>
</evidence>
<sequence>MLARTKSSALHSEKSHDISVRVVAPACSGCFPEPCSVEEPSAILKWSTTKTTTNQPNQPTNDDDDDNDKQQRLRARERARVRARGPASRSTQCCLLTITLPDRSAMDFHSVPAQPSCSAQSHPAPKPSLPQSAGVPGSSAFLYIPHRSTRSSKLTPPPAPKLSYSQDASLSSKSSSISERPVTPSSPAHSTNKNMVSSNNSVQTPHQSPIQNKSRPISTSSRFSRQNAREADVLGKILGWRHSKTLRTSTSFKSSPPSLNQLSNRSYPEIFRPSSSRISSSVPRPSQDGAFPNPSLVQQEAQEDTQTSTKKHSTSSRPYLTQQSSSDLTSSTHASSNPSSSVTHAGSSQTSFHLLPPSSPVAAHLLPSSNESSQHQPPNGPIKPFALRRPVLKKSFSSGQLHQHFNLTQDPSKPHSQSSAPSHTPQSTQPSSLASSLHIPERFNHQPTTPDRPNSLVVPDETNRIVPASRSQLINAPYASQPHHSHYSAQLASPLPKHPSMHGVASNESIRTAKPNTEFKSLNALSALPSLADDDSPSPQDAHRNNVSPSDHDASTPTVRRPRRFQNPRIFDIFTPVHRREPVDPMPFNKDPRFVIWAENPASSLRQKPAASIYPASLKRSSATIETRHYPNIPPLLVPPISELIIRRVV</sequence>
<proteinExistence type="predicted"/>
<feature type="compositionally biased region" description="Low complexity" evidence="1">
    <location>
        <begin position="48"/>
        <end position="60"/>
    </location>
</feature>
<reference evidence="2 3" key="1">
    <citation type="submission" date="2017-11" db="EMBL/GenBank/DDBJ databases">
        <title>De novo assembly and phasing of dikaryotic genomes from two isolates of Puccinia coronata f. sp. avenae, the causal agent of oat crown rust.</title>
        <authorList>
            <person name="Miller M.E."/>
            <person name="Zhang Y."/>
            <person name="Omidvar V."/>
            <person name="Sperschneider J."/>
            <person name="Schwessinger B."/>
            <person name="Raley C."/>
            <person name="Palmer J.M."/>
            <person name="Garnica D."/>
            <person name="Upadhyaya N."/>
            <person name="Rathjen J."/>
            <person name="Taylor J.M."/>
            <person name="Park R.F."/>
            <person name="Dodds P.N."/>
            <person name="Hirsch C.D."/>
            <person name="Kianian S.F."/>
            <person name="Figueroa M."/>
        </authorList>
    </citation>
    <scope>NUCLEOTIDE SEQUENCE [LARGE SCALE GENOMIC DNA]</scope>
    <source>
        <strain evidence="2">12SD80</strain>
    </source>
</reference>
<feature type="region of interest" description="Disordered" evidence="1">
    <location>
        <begin position="147"/>
        <end position="228"/>
    </location>
</feature>
<feature type="region of interest" description="Disordered" evidence="1">
    <location>
        <begin position="529"/>
        <end position="565"/>
    </location>
</feature>
<dbReference type="AlphaFoldDB" id="A0A2N5SMU2"/>
<feature type="region of interest" description="Disordered" evidence="1">
    <location>
        <begin position="247"/>
        <end position="385"/>
    </location>
</feature>
<organism evidence="2 3">
    <name type="scientific">Puccinia coronata f. sp. avenae</name>
    <dbReference type="NCBI Taxonomy" id="200324"/>
    <lineage>
        <taxon>Eukaryota</taxon>
        <taxon>Fungi</taxon>
        <taxon>Dikarya</taxon>
        <taxon>Basidiomycota</taxon>
        <taxon>Pucciniomycotina</taxon>
        <taxon>Pucciniomycetes</taxon>
        <taxon>Pucciniales</taxon>
        <taxon>Pucciniaceae</taxon>
        <taxon>Puccinia</taxon>
    </lineage>
</organism>
<feature type="compositionally biased region" description="Polar residues" evidence="1">
    <location>
        <begin position="183"/>
        <end position="226"/>
    </location>
</feature>
<feature type="region of interest" description="Disordered" evidence="1">
    <location>
        <begin position="111"/>
        <end position="134"/>
    </location>
</feature>
<feature type="compositionally biased region" description="Low complexity" evidence="1">
    <location>
        <begin position="414"/>
        <end position="432"/>
    </location>
</feature>
<feature type="compositionally biased region" description="Low complexity" evidence="1">
    <location>
        <begin position="272"/>
        <end position="286"/>
    </location>
</feature>
<comment type="caution">
    <text evidence="2">The sequence shown here is derived from an EMBL/GenBank/DDBJ whole genome shotgun (WGS) entry which is preliminary data.</text>
</comment>
<feature type="compositionally biased region" description="Polar residues" evidence="1">
    <location>
        <begin position="247"/>
        <end position="266"/>
    </location>
</feature>
<protein>
    <submittedName>
        <fullName evidence="2">Uncharacterized protein</fullName>
    </submittedName>
</protein>
<accession>A0A2N5SMU2</accession>
<name>A0A2N5SMU2_9BASI</name>
<evidence type="ECO:0000313" key="2">
    <source>
        <dbReference type="EMBL" id="PLW14550.1"/>
    </source>
</evidence>
<gene>
    <name evidence="2" type="ORF">PCASD_20406</name>
</gene>
<feature type="compositionally biased region" description="Low complexity" evidence="1">
    <location>
        <begin position="163"/>
        <end position="178"/>
    </location>
</feature>
<dbReference type="EMBL" id="PGCI01000820">
    <property type="protein sequence ID" value="PLW14550.1"/>
    <property type="molecule type" value="Genomic_DNA"/>
</dbReference>
<feature type="region of interest" description="Disordered" evidence="1">
    <location>
        <begin position="46"/>
        <end position="69"/>
    </location>
</feature>
<dbReference type="Proteomes" id="UP000235392">
    <property type="component" value="Unassembled WGS sequence"/>
</dbReference>